<reference evidence="2" key="1">
    <citation type="submission" date="2021-06" db="EMBL/GenBank/DDBJ databases">
        <authorList>
            <person name="Hodson N. C."/>
            <person name="Mongue J. A."/>
            <person name="Jaron S. K."/>
        </authorList>
    </citation>
    <scope>NUCLEOTIDE SEQUENCE</scope>
</reference>
<feature type="compositionally biased region" description="Polar residues" evidence="1">
    <location>
        <begin position="95"/>
        <end position="114"/>
    </location>
</feature>
<name>A0A8J2NZY4_9HEXA</name>
<feature type="compositionally biased region" description="Low complexity" evidence="1">
    <location>
        <begin position="115"/>
        <end position="125"/>
    </location>
</feature>
<proteinExistence type="predicted"/>
<accession>A0A8J2NZY4</accession>
<gene>
    <name evidence="2" type="ORF">AFUS01_LOCUS21551</name>
</gene>
<organism evidence="2 3">
    <name type="scientific">Allacma fusca</name>
    <dbReference type="NCBI Taxonomy" id="39272"/>
    <lineage>
        <taxon>Eukaryota</taxon>
        <taxon>Metazoa</taxon>
        <taxon>Ecdysozoa</taxon>
        <taxon>Arthropoda</taxon>
        <taxon>Hexapoda</taxon>
        <taxon>Collembola</taxon>
        <taxon>Symphypleona</taxon>
        <taxon>Sminthuridae</taxon>
        <taxon>Allacma</taxon>
    </lineage>
</organism>
<evidence type="ECO:0000313" key="3">
    <source>
        <dbReference type="Proteomes" id="UP000708208"/>
    </source>
</evidence>
<feature type="region of interest" description="Disordered" evidence="1">
    <location>
        <begin position="95"/>
        <end position="170"/>
    </location>
</feature>
<dbReference type="EMBL" id="CAJVCH010242580">
    <property type="protein sequence ID" value="CAG7733083.1"/>
    <property type="molecule type" value="Genomic_DNA"/>
</dbReference>
<comment type="caution">
    <text evidence="2">The sequence shown here is derived from an EMBL/GenBank/DDBJ whole genome shotgun (WGS) entry which is preliminary data.</text>
</comment>
<feature type="compositionally biased region" description="Low complexity" evidence="1">
    <location>
        <begin position="59"/>
        <end position="69"/>
    </location>
</feature>
<protein>
    <submittedName>
        <fullName evidence="2">Uncharacterized protein</fullName>
    </submittedName>
</protein>
<feature type="region of interest" description="Disordered" evidence="1">
    <location>
        <begin position="56"/>
        <end position="81"/>
    </location>
</feature>
<dbReference type="AlphaFoldDB" id="A0A8J2NZY4"/>
<evidence type="ECO:0000313" key="2">
    <source>
        <dbReference type="EMBL" id="CAG7733083.1"/>
    </source>
</evidence>
<evidence type="ECO:0000256" key="1">
    <source>
        <dbReference type="SAM" id="MobiDB-lite"/>
    </source>
</evidence>
<feature type="compositionally biased region" description="Basic residues" evidence="1">
    <location>
        <begin position="70"/>
        <end position="80"/>
    </location>
</feature>
<dbReference type="Proteomes" id="UP000708208">
    <property type="component" value="Unassembled WGS sequence"/>
</dbReference>
<sequence length="170" mass="20019">MVVLPNTPDLRFDQALEQQRRIRLRFQDLQSWLQRLTARGGGLQNRLLDLQLAQDRSRSSSMYISPSHRLNSKPKSRHHQSSLYYRCRLSQQRIYILSQNHRQPPPDSQSVPTAQEQFNHQQQQQDLLTEDDDENPPHHVQPCRQAKRTNPCYRRKTVAFSAKKTPKNKG</sequence>
<keyword evidence="3" id="KW-1185">Reference proteome</keyword>